<protein>
    <submittedName>
        <fullName evidence="1">Uncharacterized protein</fullName>
    </submittedName>
</protein>
<gene>
    <name evidence="1" type="ORF">P608_22990</name>
</gene>
<sequence>MLLVAFRIHAQIVLSPASQNESLAFQAAFIASIGDHRGCNRSVKRREFQQITSTLDAPALQEGEPIALARSLAQSVSSLPEPLMRVHHRHRSMKHRDVPPDICIEQYLGLHCLPGRGAVQSAQAYNPHPGWPLQTRRQMRFPR</sequence>
<keyword evidence="2" id="KW-1185">Reference proteome</keyword>
<reference evidence="1 2" key="1">
    <citation type="submission" date="2013-09" db="EMBL/GenBank/DDBJ databases">
        <title>High correlation between genotypes and phenotypes of environmental bacteria Comamonas testosteroni strains.</title>
        <authorList>
            <person name="Liu L."/>
            <person name="Zhu W."/>
            <person name="Xia X."/>
            <person name="Xu B."/>
            <person name="Luo M."/>
            <person name="Wang G."/>
        </authorList>
    </citation>
    <scope>NUCLEOTIDE SEQUENCE [LARGE SCALE GENOMIC DNA]</scope>
    <source>
        <strain evidence="1 2">DF2</strain>
    </source>
</reference>
<dbReference type="AlphaFoldDB" id="A0A0E3BPW4"/>
<dbReference type="EMBL" id="AWTP01000144">
    <property type="protein sequence ID" value="KGH06536.1"/>
    <property type="molecule type" value="Genomic_DNA"/>
</dbReference>
<organism evidence="1 2">
    <name type="scientific">Comamonas thiooxydans</name>
    <dbReference type="NCBI Taxonomy" id="363952"/>
    <lineage>
        <taxon>Bacteria</taxon>
        <taxon>Pseudomonadati</taxon>
        <taxon>Pseudomonadota</taxon>
        <taxon>Betaproteobacteria</taxon>
        <taxon>Burkholderiales</taxon>
        <taxon>Comamonadaceae</taxon>
        <taxon>Comamonas</taxon>
    </lineage>
</organism>
<proteinExistence type="predicted"/>
<evidence type="ECO:0000313" key="1">
    <source>
        <dbReference type="EMBL" id="KGH06536.1"/>
    </source>
</evidence>
<comment type="caution">
    <text evidence="1">The sequence shown here is derived from an EMBL/GenBank/DDBJ whole genome shotgun (WGS) entry which is preliminary data.</text>
</comment>
<dbReference type="Proteomes" id="UP000029549">
    <property type="component" value="Unassembled WGS sequence"/>
</dbReference>
<name>A0A0E3BPW4_9BURK</name>
<evidence type="ECO:0000313" key="2">
    <source>
        <dbReference type="Proteomes" id="UP000029549"/>
    </source>
</evidence>
<accession>A0A0E3BPW4</accession>